<feature type="domain" description="Serine aminopeptidase S33" evidence="3">
    <location>
        <begin position="29"/>
        <end position="121"/>
    </location>
</feature>
<dbReference type="Pfam" id="PF12146">
    <property type="entry name" value="Hydrolase_4"/>
    <property type="match status" value="1"/>
</dbReference>
<dbReference type="PRINTS" id="PR00080">
    <property type="entry name" value="SDRFAMILY"/>
</dbReference>
<evidence type="ECO:0000259" key="3">
    <source>
        <dbReference type="Pfam" id="PF12146"/>
    </source>
</evidence>
<dbReference type="SUPFAM" id="SSF51735">
    <property type="entry name" value="NAD(P)-binding Rossmann-fold domains"/>
    <property type="match status" value="1"/>
</dbReference>
<comment type="similarity">
    <text evidence="1">Belongs to the short-chain dehydrogenases/reductases (SDR) family.</text>
</comment>
<dbReference type="RefSeq" id="WP_105418342.1">
    <property type="nucleotide sequence ID" value="NZ_PUIO01000033.1"/>
</dbReference>
<dbReference type="InterPro" id="IPR002347">
    <property type="entry name" value="SDR_fam"/>
</dbReference>
<dbReference type="AlphaFoldDB" id="A0A2S8J4N3"/>
<evidence type="ECO:0000313" key="5">
    <source>
        <dbReference type="Proteomes" id="UP000239290"/>
    </source>
</evidence>
<dbReference type="GO" id="GO:0016020">
    <property type="term" value="C:membrane"/>
    <property type="evidence" value="ECO:0007669"/>
    <property type="project" value="TreeGrafter"/>
</dbReference>
<proteinExistence type="inferred from homology"/>
<dbReference type="Gene3D" id="3.40.50.1820">
    <property type="entry name" value="alpha/beta hydrolase"/>
    <property type="match status" value="1"/>
</dbReference>
<dbReference type="NCBIfam" id="NF006123">
    <property type="entry name" value="PRK08267.1"/>
    <property type="match status" value="1"/>
</dbReference>
<dbReference type="Gene3D" id="3.40.50.720">
    <property type="entry name" value="NAD(P)-binding Rossmann-like Domain"/>
    <property type="match status" value="1"/>
</dbReference>
<comment type="caution">
    <text evidence="4">The sequence shown here is derived from an EMBL/GenBank/DDBJ whole genome shotgun (WGS) entry which is preliminary data.</text>
</comment>
<dbReference type="PANTHER" id="PTHR44196">
    <property type="entry name" value="DEHYDROGENASE/REDUCTASE SDR FAMILY MEMBER 7B"/>
    <property type="match status" value="1"/>
</dbReference>
<gene>
    <name evidence="4" type="ORF">C5613_24650</name>
</gene>
<organism evidence="4 5">
    <name type="scientific">Rhodococcus opacus</name>
    <name type="common">Nocardia opaca</name>
    <dbReference type="NCBI Taxonomy" id="37919"/>
    <lineage>
        <taxon>Bacteria</taxon>
        <taxon>Bacillati</taxon>
        <taxon>Actinomycetota</taxon>
        <taxon>Actinomycetes</taxon>
        <taxon>Mycobacteriales</taxon>
        <taxon>Nocardiaceae</taxon>
        <taxon>Rhodococcus</taxon>
    </lineage>
</organism>
<protein>
    <submittedName>
        <fullName evidence="4">Short-chain dehydrogenase</fullName>
    </submittedName>
</protein>
<dbReference type="InterPro" id="IPR036291">
    <property type="entry name" value="NAD(P)-bd_dom_sf"/>
</dbReference>
<dbReference type="InterPro" id="IPR029058">
    <property type="entry name" value="AB_hydrolase_fold"/>
</dbReference>
<sequence>MDRFDITFTSDSLTCAGWFYRAAVEGPAPCIVMAHGLAGVREMRLDAYAERFAGQGYHVLVFDYRHFGASAGSPRQVLDIGMQHTDWIAAVGYARSRAEVDSSRIVLWGSSLSGGHVMALAKPVGAAAAIAQVPHTDGIASLLAIPPVQSLRLTGHGLYDLVRSALGLSPHYLAASGEPGSPALMTAPEAAGYLRLVPPGYGFDQRVAARFALRVGLYSPGRALRDLDIPVLVQVATQDQTTPPAPAIRAGKRARRGVVRTYDCGHFDPYLGERFETIVADQIQFLQQALDPSQETLMSRTVVITGAGAGIGRAAARRFAAKGWTLCATDVDSSALDELRTELGDQHTYASLDVTDKAEIARVFAEFAAAHGGSFDALVNNAGVAFIDKFEDMTLEQHELITRVNVNGVLNCTYLAFPHLSKTGDAKVINMCSLSAEYGIPSEATYSASKFWVRGFTEAMNIEWERHGIHVCDIMPNFVATPMMDAAHGDIVDSIGINLTADDVATTIVEAAEDRARVHWIVDTAKLKLVRAITNNVPAPIQRRLIKKFAGF</sequence>
<keyword evidence="2" id="KW-0560">Oxidoreductase</keyword>
<evidence type="ECO:0000256" key="2">
    <source>
        <dbReference type="ARBA" id="ARBA00023002"/>
    </source>
</evidence>
<reference evidence="5" key="1">
    <citation type="submission" date="2018-02" db="EMBL/GenBank/DDBJ databases">
        <title>Draft genome sequencing of Rhodococcus opacus KU647198.</title>
        <authorList>
            <person name="Zheng B.-X."/>
        </authorList>
    </citation>
    <scope>NUCLEOTIDE SEQUENCE [LARGE SCALE GENOMIC DNA]</scope>
    <source>
        <strain evidence="5">04-OD7</strain>
    </source>
</reference>
<dbReference type="PRINTS" id="PR00081">
    <property type="entry name" value="GDHRDH"/>
</dbReference>
<accession>A0A2S8J4N3</accession>
<dbReference type="Pfam" id="PF00106">
    <property type="entry name" value="adh_short"/>
    <property type="match status" value="1"/>
</dbReference>
<evidence type="ECO:0000256" key="1">
    <source>
        <dbReference type="ARBA" id="ARBA00006484"/>
    </source>
</evidence>
<name>A0A2S8J4N3_RHOOP</name>
<dbReference type="GO" id="GO:0016491">
    <property type="term" value="F:oxidoreductase activity"/>
    <property type="evidence" value="ECO:0007669"/>
    <property type="project" value="UniProtKB-KW"/>
</dbReference>
<dbReference type="SUPFAM" id="SSF53474">
    <property type="entry name" value="alpha/beta-Hydrolases"/>
    <property type="match status" value="1"/>
</dbReference>
<dbReference type="InterPro" id="IPR022742">
    <property type="entry name" value="Hydrolase_4"/>
</dbReference>
<dbReference type="Proteomes" id="UP000239290">
    <property type="component" value="Unassembled WGS sequence"/>
</dbReference>
<dbReference type="EMBL" id="PUIO01000033">
    <property type="protein sequence ID" value="PQP21933.1"/>
    <property type="molecule type" value="Genomic_DNA"/>
</dbReference>
<evidence type="ECO:0000313" key="4">
    <source>
        <dbReference type="EMBL" id="PQP21933.1"/>
    </source>
</evidence>
<dbReference type="PANTHER" id="PTHR44196:SF3">
    <property type="entry name" value="SHORT CHAIN DEHYDROGENASE FAMILY PROTEIN"/>
    <property type="match status" value="1"/>
</dbReference>